<dbReference type="Proteomes" id="UP000772434">
    <property type="component" value="Unassembled WGS sequence"/>
</dbReference>
<name>A0A9P5P4U9_9AGAR</name>
<protein>
    <recommendedName>
        <fullName evidence="1">Fungal-type protein kinase domain-containing protein</fullName>
    </recommendedName>
</protein>
<organism evidence="2 3">
    <name type="scientific">Rhodocollybia butyracea</name>
    <dbReference type="NCBI Taxonomy" id="206335"/>
    <lineage>
        <taxon>Eukaryota</taxon>
        <taxon>Fungi</taxon>
        <taxon>Dikarya</taxon>
        <taxon>Basidiomycota</taxon>
        <taxon>Agaricomycotina</taxon>
        <taxon>Agaricomycetes</taxon>
        <taxon>Agaricomycetidae</taxon>
        <taxon>Agaricales</taxon>
        <taxon>Marasmiineae</taxon>
        <taxon>Omphalotaceae</taxon>
        <taxon>Rhodocollybia</taxon>
    </lineage>
</organism>
<accession>A0A9P5P4U9</accession>
<proteinExistence type="predicted"/>
<reference evidence="2" key="1">
    <citation type="submission" date="2020-11" db="EMBL/GenBank/DDBJ databases">
        <authorList>
            <consortium name="DOE Joint Genome Institute"/>
            <person name="Ahrendt S."/>
            <person name="Riley R."/>
            <person name="Andreopoulos W."/>
            <person name="Labutti K."/>
            <person name="Pangilinan J."/>
            <person name="Ruiz-Duenas F.J."/>
            <person name="Barrasa J.M."/>
            <person name="Sanchez-Garcia M."/>
            <person name="Camarero S."/>
            <person name="Miyauchi S."/>
            <person name="Serrano A."/>
            <person name="Linde D."/>
            <person name="Babiker R."/>
            <person name="Drula E."/>
            <person name="Ayuso-Fernandez I."/>
            <person name="Pacheco R."/>
            <person name="Padilla G."/>
            <person name="Ferreira P."/>
            <person name="Barriuso J."/>
            <person name="Kellner H."/>
            <person name="Castanera R."/>
            <person name="Alfaro M."/>
            <person name="Ramirez L."/>
            <person name="Pisabarro A.G."/>
            <person name="Kuo A."/>
            <person name="Tritt A."/>
            <person name="Lipzen A."/>
            <person name="He G."/>
            <person name="Yan M."/>
            <person name="Ng V."/>
            <person name="Cullen D."/>
            <person name="Martin F."/>
            <person name="Rosso M.-N."/>
            <person name="Henrissat B."/>
            <person name="Hibbett D."/>
            <person name="Martinez A.T."/>
            <person name="Grigoriev I.V."/>
        </authorList>
    </citation>
    <scope>NUCLEOTIDE SEQUENCE</scope>
    <source>
        <strain evidence="2">AH 40177</strain>
    </source>
</reference>
<evidence type="ECO:0000259" key="1">
    <source>
        <dbReference type="Pfam" id="PF17667"/>
    </source>
</evidence>
<keyword evidence="3" id="KW-1185">Reference proteome</keyword>
<comment type="caution">
    <text evidence="2">The sequence shown here is derived from an EMBL/GenBank/DDBJ whole genome shotgun (WGS) entry which is preliminary data.</text>
</comment>
<evidence type="ECO:0000313" key="3">
    <source>
        <dbReference type="Proteomes" id="UP000772434"/>
    </source>
</evidence>
<sequence length="319" mass="35201">MSVELEGTSSAFHADLGFDETIRLSLVSEEDRAPTYEIDVVDETGSIRTFVTISVLTDYGANAVFGRATPVWKVFEKGNPLVLFALKDCWVQPDRRFEHVSLAGIRTQLKDDPRLKHFLTVATAGGKDFARIRIQMFTSGATTASSLKRLERLWSPLSFGAMHDAGYLHRDGSAGTPAFLPIEVAAQYYNDLDMQKAASFRRVGVHLLFRQNGFMISSSFVWTNPLALEDQIAELPGACKSLGGSLADTLVDILQIKRDAYREAGVKLVNPAELKLPVQNALMSLLHMIKDLQALPDVIDGPELVEDISTKETTENTLL</sequence>
<dbReference type="Pfam" id="PF17667">
    <property type="entry name" value="Pkinase_fungal"/>
    <property type="match status" value="1"/>
</dbReference>
<gene>
    <name evidence="2" type="ORF">BDP27DRAFT_1541851</name>
</gene>
<dbReference type="InterPro" id="IPR040976">
    <property type="entry name" value="Pkinase_fungal"/>
</dbReference>
<feature type="domain" description="Fungal-type protein kinase" evidence="1">
    <location>
        <begin position="13"/>
        <end position="136"/>
    </location>
</feature>
<dbReference type="EMBL" id="JADNRY010000824">
    <property type="protein sequence ID" value="KAF9026186.1"/>
    <property type="molecule type" value="Genomic_DNA"/>
</dbReference>
<dbReference type="OrthoDB" id="3260094at2759"/>
<dbReference type="AlphaFoldDB" id="A0A9P5P4U9"/>
<evidence type="ECO:0000313" key="2">
    <source>
        <dbReference type="EMBL" id="KAF9026186.1"/>
    </source>
</evidence>